<gene>
    <name evidence="1" type="ORF">ERS132416_01100</name>
</gene>
<protein>
    <submittedName>
        <fullName evidence="1">Gp34</fullName>
    </submittedName>
</protein>
<evidence type="ECO:0000313" key="2">
    <source>
        <dbReference type="Proteomes" id="UP000073494"/>
    </source>
</evidence>
<dbReference type="AlphaFoldDB" id="A0A0Z8G5E4"/>
<dbReference type="EMBL" id="FIHD01000017">
    <property type="protein sequence ID" value="CYU92638.1"/>
    <property type="molecule type" value="Genomic_DNA"/>
</dbReference>
<dbReference type="Proteomes" id="UP000073494">
    <property type="component" value="Unassembled WGS sequence"/>
</dbReference>
<dbReference type="RefSeq" id="WP_044775289.1">
    <property type="nucleotide sequence ID" value="NZ_CEFG01000167.1"/>
</dbReference>
<name>A0A0Z8G5E4_STRSU</name>
<evidence type="ECO:0000313" key="1">
    <source>
        <dbReference type="EMBL" id="CYU92638.1"/>
    </source>
</evidence>
<proteinExistence type="predicted"/>
<sequence length="420" mass="46654">MEYKGIGYLRRKLNEVKPRVEMRYKQYAMQHRDSSFGITIPPNIRQRYRSVLGWCAKGVDSLADRLVFREFDNDQFQVNDIFQQNNPDVFFDSVVLSSLIGSCSFVYLSKVEDRVRLQVIESSNATGILDPITGLLTEGYAVLQRDDNGNPKLEAYFTADYTIYVSGGTFTPVANPTGRPLLVPVIHRPDAVRPFGRSRITRAGMYYQSYAKRTLERADVTAEFYSFPQKYVLGTSQDAEPMDKWKATVTSLLEFTKDDDGDAPSIGQFTTASMSPFTEQLRTAAAGFAGEMGLTLDDLGFVSDNPSSVEAIKASHENLRLAGRKAQRSLGSGLLNVAYVAACLRDEYPFLREQFVKTIPKWEPLFEADATTLTMLGDGAIKINQALPGYITAETIRDLTGIVGDSESKPVIPEVTANGT</sequence>
<reference evidence="1 2" key="1">
    <citation type="submission" date="2016-02" db="EMBL/GenBank/DDBJ databases">
        <authorList>
            <consortium name="Pathogen Informatics"/>
        </authorList>
    </citation>
    <scope>NUCLEOTIDE SEQUENCE [LARGE SCALE GENOMIC DNA]</scope>
    <source>
        <strain evidence="1 2">LSS54</strain>
    </source>
</reference>
<accession>A0A0Z8G5E4</accession>
<organism evidence="1 2">
    <name type="scientific">Streptococcus suis</name>
    <dbReference type="NCBI Taxonomy" id="1307"/>
    <lineage>
        <taxon>Bacteria</taxon>
        <taxon>Bacillati</taxon>
        <taxon>Bacillota</taxon>
        <taxon>Bacilli</taxon>
        <taxon>Lactobacillales</taxon>
        <taxon>Streptococcaceae</taxon>
        <taxon>Streptococcus</taxon>
    </lineage>
</organism>